<gene>
    <name evidence="1" type="ORF">SAMN05660461_5491</name>
</gene>
<organism evidence="1 2">
    <name type="scientific">Chitinophaga ginsengisegetis</name>
    <dbReference type="NCBI Taxonomy" id="393003"/>
    <lineage>
        <taxon>Bacteria</taxon>
        <taxon>Pseudomonadati</taxon>
        <taxon>Bacteroidota</taxon>
        <taxon>Chitinophagia</taxon>
        <taxon>Chitinophagales</taxon>
        <taxon>Chitinophagaceae</taxon>
        <taxon>Chitinophaga</taxon>
    </lineage>
</organism>
<evidence type="ECO:0000313" key="2">
    <source>
        <dbReference type="Proteomes" id="UP000190166"/>
    </source>
</evidence>
<reference evidence="1 2" key="1">
    <citation type="submission" date="2017-02" db="EMBL/GenBank/DDBJ databases">
        <authorList>
            <person name="Peterson S.W."/>
        </authorList>
    </citation>
    <scope>NUCLEOTIDE SEQUENCE [LARGE SCALE GENOMIC DNA]</scope>
    <source>
        <strain evidence="1 2">DSM 18108</strain>
    </source>
</reference>
<dbReference type="EMBL" id="FUZZ01000005">
    <property type="protein sequence ID" value="SKD09602.1"/>
    <property type="molecule type" value="Genomic_DNA"/>
</dbReference>
<name>A0A1T5PAA2_9BACT</name>
<protein>
    <submittedName>
        <fullName evidence="1">Uncharacterized protein</fullName>
    </submittedName>
</protein>
<dbReference type="AlphaFoldDB" id="A0A1T5PAA2"/>
<dbReference type="STRING" id="393003.SAMN05660461_5491"/>
<evidence type="ECO:0000313" key="1">
    <source>
        <dbReference type="EMBL" id="SKD09602.1"/>
    </source>
</evidence>
<proteinExistence type="predicted"/>
<dbReference type="PROSITE" id="PS51257">
    <property type="entry name" value="PROKAR_LIPOPROTEIN"/>
    <property type="match status" value="1"/>
</dbReference>
<keyword evidence="2" id="KW-1185">Reference proteome</keyword>
<dbReference type="Proteomes" id="UP000190166">
    <property type="component" value="Unassembled WGS sequence"/>
</dbReference>
<accession>A0A1T5PAA2</accession>
<dbReference type="RefSeq" id="WP_079472753.1">
    <property type="nucleotide sequence ID" value="NZ_FUZZ01000005.1"/>
</dbReference>
<sequence length="264" mass="29475">MKTIKISYTILTGAFLLILAACNKGKDDFLYKETIAPVMLKGYNSSNETLEIKLDTFKINYPLSPNSAFDLIDAYTFYGNTNKVKLSLTETGTGKVVLEKEIKRGDGPTNLKFLYLNGKVNDLPEKPLVEQGKIKISYLFMPTLTNYTAPVDIVLIKYYFTPKAFEEIIRIKNVKPYECSEPVTISSFPTSGQEYNGQPTSVLFKAYIYKAGTNEFYTEGTGYTWHATSSSAPTPSASVASSNLYIFNESTAGNSIRFTKLFEL</sequence>